<gene>
    <name evidence="2" type="ORF">AKJ53_01495</name>
</gene>
<sequence>MSNEIKKLHRQLEERFGLPKGGIEKSPDTEELTKFLCRLAETRDKEKEKEQKETASFPNQAPETRGNGGENEWSGSRTTTQFTFGTW</sequence>
<evidence type="ECO:0000313" key="3">
    <source>
        <dbReference type="Proteomes" id="UP000070491"/>
    </source>
</evidence>
<evidence type="ECO:0000256" key="1">
    <source>
        <dbReference type="SAM" id="MobiDB-lite"/>
    </source>
</evidence>
<dbReference type="EMBL" id="LHYG01000018">
    <property type="protein sequence ID" value="KXB06026.1"/>
    <property type="molecule type" value="Genomic_DNA"/>
</dbReference>
<feature type="compositionally biased region" description="Polar residues" evidence="1">
    <location>
        <begin position="73"/>
        <end position="87"/>
    </location>
</feature>
<feature type="region of interest" description="Disordered" evidence="1">
    <location>
        <begin position="1"/>
        <end position="29"/>
    </location>
</feature>
<evidence type="ECO:0000313" key="2">
    <source>
        <dbReference type="EMBL" id="KXB06026.1"/>
    </source>
</evidence>
<name>A0A133VHW2_9EURY</name>
<comment type="caution">
    <text evidence="2">The sequence shown here is derived from an EMBL/GenBank/DDBJ whole genome shotgun (WGS) entry which is preliminary data.</text>
</comment>
<proteinExistence type="predicted"/>
<feature type="compositionally biased region" description="Basic and acidic residues" evidence="1">
    <location>
        <begin position="43"/>
        <end position="53"/>
    </location>
</feature>
<feature type="region of interest" description="Disordered" evidence="1">
    <location>
        <begin position="43"/>
        <end position="87"/>
    </location>
</feature>
<protein>
    <submittedName>
        <fullName evidence="2">Uncharacterized protein</fullName>
    </submittedName>
</protein>
<accession>A0A133VHW2</accession>
<dbReference type="Proteomes" id="UP000070491">
    <property type="component" value="Unassembled WGS sequence"/>
</dbReference>
<reference evidence="2 3" key="1">
    <citation type="journal article" date="2016" name="Sci. Rep.">
        <title>Metabolic traits of an uncultured archaeal lineage -MSBL1- from brine pools of the Red Sea.</title>
        <authorList>
            <person name="Mwirichia R."/>
            <person name="Alam I."/>
            <person name="Rashid M."/>
            <person name="Vinu M."/>
            <person name="Ba-Alawi W."/>
            <person name="Anthony Kamau A."/>
            <person name="Kamanda Ngugi D."/>
            <person name="Goker M."/>
            <person name="Klenk H.P."/>
            <person name="Bajic V."/>
            <person name="Stingl U."/>
        </authorList>
    </citation>
    <scope>NUCLEOTIDE SEQUENCE [LARGE SCALE GENOMIC DNA]</scope>
    <source>
        <strain evidence="2">SCGC-AAA382F02</strain>
    </source>
</reference>
<dbReference type="AlphaFoldDB" id="A0A133VHW2"/>
<keyword evidence="3" id="KW-1185">Reference proteome</keyword>
<organism evidence="2 3">
    <name type="scientific">candidate division MSBL1 archaeon SCGC-AAA382F02</name>
    <dbReference type="NCBI Taxonomy" id="1698282"/>
    <lineage>
        <taxon>Archaea</taxon>
        <taxon>Methanobacteriati</taxon>
        <taxon>Methanobacteriota</taxon>
        <taxon>candidate division MSBL1</taxon>
    </lineage>
</organism>